<proteinExistence type="predicted"/>
<gene>
    <name evidence="1" type="ORF">UFOPK3444_00707</name>
</gene>
<evidence type="ECO:0000313" key="1">
    <source>
        <dbReference type="EMBL" id="CAB4870728.1"/>
    </source>
</evidence>
<reference evidence="1" key="1">
    <citation type="submission" date="2020-05" db="EMBL/GenBank/DDBJ databases">
        <authorList>
            <person name="Chiriac C."/>
            <person name="Salcher M."/>
            <person name="Ghai R."/>
            <person name="Kavagutti S V."/>
        </authorList>
    </citation>
    <scope>NUCLEOTIDE SEQUENCE</scope>
</reference>
<sequence>MAGKGGTVQIPWYATGLRGDALQAALAKIAPSALNYGATTYTVTRQRDDRYKFLLTADFPTYEGFTEWWEGPEFRNFRIHNAGLFQLGVLYSWADKIVTGSASYAESA</sequence>
<dbReference type="EMBL" id="CAFBLU010000009">
    <property type="protein sequence ID" value="CAB4870728.1"/>
    <property type="molecule type" value="Genomic_DNA"/>
</dbReference>
<dbReference type="AlphaFoldDB" id="A0A6J7DMN6"/>
<accession>A0A6J7DMN6</accession>
<protein>
    <submittedName>
        <fullName evidence="1">Unannotated protein</fullName>
    </submittedName>
</protein>
<name>A0A6J7DMN6_9ZZZZ</name>
<organism evidence="1">
    <name type="scientific">freshwater metagenome</name>
    <dbReference type="NCBI Taxonomy" id="449393"/>
    <lineage>
        <taxon>unclassified sequences</taxon>
        <taxon>metagenomes</taxon>
        <taxon>ecological metagenomes</taxon>
    </lineage>
</organism>